<proteinExistence type="predicted"/>
<dbReference type="AlphaFoldDB" id="E3J788"/>
<keyword evidence="2" id="KW-1185">Reference proteome</keyword>
<dbReference type="EMBL" id="CP002299">
    <property type="protein sequence ID" value="ADP84452.1"/>
    <property type="molecule type" value="Genomic_DNA"/>
</dbReference>
<accession>E3J788</accession>
<dbReference type="HOGENOM" id="CLU_085016_0_0_11"/>
<dbReference type="InterPro" id="IPR002052">
    <property type="entry name" value="DNA_methylase_N6_adenine_CS"/>
</dbReference>
<dbReference type="Proteomes" id="UP000002484">
    <property type="component" value="Chromosome"/>
</dbReference>
<dbReference type="GO" id="GO:0032259">
    <property type="term" value="P:methylation"/>
    <property type="evidence" value="ECO:0007669"/>
    <property type="project" value="InterPro"/>
</dbReference>
<gene>
    <name evidence="1" type="ordered locus">FraEuI1c_6473</name>
</gene>
<dbReference type="SUPFAM" id="SSF53335">
    <property type="entry name" value="S-adenosyl-L-methionine-dependent methyltransferases"/>
    <property type="match status" value="1"/>
</dbReference>
<dbReference type="InterPro" id="IPR029063">
    <property type="entry name" value="SAM-dependent_MTases_sf"/>
</dbReference>
<dbReference type="PROSITE" id="PS00092">
    <property type="entry name" value="N6_MTASE"/>
    <property type="match status" value="1"/>
</dbReference>
<evidence type="ECO:0000313" key="2">
    <source>
        <dbReference type="Proteomes" id="UP000002484"/>
    </source>
</evidence>
<dbReference type="InParanoid" id="E3J788"/>
<dbReference type="KEGG" id="fri:FraEuI1c_6473"/>
<dbReference type="CDD" id="cd02440">
    <property type="entry name" value="AdoMet_MTases"/>
    <property type="match status" value="1"/>
</dbReference>
<evidence type="ECO:0000313" key="1">
    <source>
        <dbReference type="EMBL" id="ADP84452.1"/>
    </source>
</evidence>
<organism evidence="1 2">
    <name type="scientific">Pseudofrankia inefficax (strain DSM 45817 / CECT 9037 / DDB 130130 / EuI1c)</name>
    <name type="common">Frankia inefficax</name>
    <dbReference type="NCBI Taxonomy" id="298654"/>
    <lineage>
        <taxon>Bacteria</taxon>
        <taxon>Bacillati</taxon>
        <taxon>Actinomycetota</taxon>
        <taxon>Actinomycetes</taxon>
        <taxon>Frankiales</taxon>
        <taxon>Frankiaceae</taxon>
        <taxon>Pseudofrankia</taxon>
    </lineage>
</organism>
<protein>
    <recommendedName>
        <fullName evidence="3">Methyltransferase</fullName>
    </recommendedName>
</protein>
<evidence type="ECO:0008006" key="3">
    <source>
        <dbReference type="Google" id="ProtNLM"/>
    </source>
</evidence>
<name>E3J788_PSEI1</name>
<dbReference type="Gene3D" id="3.40.50.150">
    <property type="entry name" value="Vaccinia Virus protein VP39"/>
    <property type="match status" value="1"/>
</dbReference>
<dbReference type="STRING" id="298654.FraEuI1c_6473"/>
<sequence>MVFYDPVESGFYAWCVERLLCRGDLRRYLADGVTELGVGTGIPLLEAIDRSESSVPVRGYERDPGAYRAARRLADRKGPANYSVEFGDFFEYAARAKERCVVANPPYLPAEARRPDGPGLHGGARGAAVTRRILGCPFDLAMLMISSISDPLGVLSEAGRRGYRVLDWAVRPIPFGPFCRDSAVWPILETLAADGQAYFRPEGYLLAGVTWVRDAVARLPGGDAAVLAQVMRAASAGAP</sequence>
<reference evidence="1 2" key="1">
    <citation type="submission" date="2010-10" db="EMBL/GenBank/DDBJ databases">
        <title>Complete sequence of Frankia sp. EuI1c.</title>
        <authorList>
            <consortium name="US DOE Joint Genome Institute"/>
            <person name="Lucas S."/>
            <person name="Copeland A."/>
            <person name="Lapidus A."/>
            <person name="Cheng J.-F."/>
            <person name="Bruce D."/>
            <person name="Goodwin L."/>
            <person name="Pitluck S."/>
            <person name="Chertkov O."/>
            <person name="Detter J.C."/>
            <person name="Han C."/>
            <person name="Tapia R."/>
            <person name="Land M."/>
            <person name="Hauser L."/>
            <person name="Jeffries C."/>
            <person name="Kyrpides N."/>
            <person name="Ivanova N."/>
            <person name="Mikhailova N."/>
            <person name="Beauchemin N."/>
            <person name="Sen A."/>
            <person name="Sur S.A."/>
            <person name="Gtari M."/>
            <person name="Wall L."/>
            <person name="Tisa L."/>
            <person name="Woyke T."/>
        </authorList>
    </citation>
    <scope>NUCLEOTIDE SEQUENCE [LARGE SCALE GENOMIC DNA]</scope>
    <source>
        <strain evidence="2">DSM 45817 / CECT 9037 / EuI1c</strain>
    </source>
</reference>
<dbReference type="eggNOG" id="COG2890">
    <property type="taxonomic scope" value="Bacteria"/>
</dbReference>
<dbReference type="GO" id="GO:0003676">
    <property type="term" value="F:nucleic acid binding"/>
    <property type="evidence" value="ECO:0007669"/>
    <property type="project" value="InterPro"/>
</dbReference>
<dbReference type="OrthoDB" id="420449at2"/>
<dbReference type="GO" id="GO:0008168">
    <property type="term" value="F:methyltransferase activity"/>
    <property type="evidence" value="ECO:0007669"/>
    <property type="project" value="InterPro"/>
</dbReference>